<accession>A0A7S3V9I8</accession>
<gene>
    <name evidence="1" type="ORF">CDEB00056_LOCUS10597</name>
</gene>
<dbReference type="EMBL" id="HBIO01013683">
    <property type="protein sequence ID" value="CAE0465756.1"/>
    <property type="molecule type" value="Transcribed_RNA"/>
</dbReference>
<reference evidence="1" key="1">
    <citation type="submission" date="2021-01" db="EMBL/GenBank/DDBJ databases">
        <authorList>
            <person name="Corre E."/>
            <person name="Pelletier E."/>
            <person name="Niang G."/>
            <person name="Scheremetjew M."/>
            <person name="Finn R."/>
            <person name="Kale V."/>
            <person name="Holt S."/>
            <person name="Cochrane G."/>
            <person name="Meng A."/>
            <person name="Brown T."/>
            <person name="Cohen L."/>
        </authorList>
    </citation>
    <scope>NUCLEOTIDE SEQUENCE</scope>
    <source>
        <strain evidence="1">MM31A-1</strain>
    </source>
</reference>
<evidence type="ECO:0000313" key="1">
    <source>
        <dbReference type="EMBL" id="CAE0465756.1"/>
    </source>
</evidence>
<protein>
    <submittedName>
        <fullName evidence="1">Uncharacterized protein</fullName>
    </submittedName>
</protein>
<organism evidence="1">
    <name type="scientific">Chaetoceros debilis</name>
    <dbReference type="NCBI Taxonomy" id="122233"/>
    <lineage>
        <taxon>Eukaryota</taxon>
        <taxon>Sar</taxon>
        <taxon>Stramenopiles</taxon>
        <taxon>Ochrophyta</taxon>
        <taxon>Bacillariophyta</taxon>
        <taxon>Coscinodiscophyceae</taxon>
        <taxon>Chaetocerotophycidae</taxon>
        <taxon>Chaetocerotales</taxon>
        <taxon>Chaetocerotaceae</taxon>
        <taxon>Chaetoceros</taxon>
    </lineage>
</organism>
<proteinExistence type="predicted"/>
<name>A0A7S3V9I8_9STRA</name>
<sequence length="146" mass="16442">MNNSAVEKVAYSPIESAVVKVTNYSGKMRGFNLDGAPKELQDHIKAMFQHLTQQKDIVEHSWNGAVCNVTDPRNRDRHDPLVTFVGVHVNNLLNWILASGWTLTHVTSASENETYLIMDTYVFQKQLCLSKKVQDMSILHGRTGSI</sequence>
<dbReference type="AlphaFoldDB" id="A0A7S3V9I8"/>